<dbReference type="Proteomes" id="UP000692954">
    <property type="component" value="Unassembled WGS sequence"/>
</dbReference>
<dbReference type="OrthoDB" id="418911at2759"/>
<protein>
    <submittedName>
        <fullName evidence="2">Uncharacterized protein</fullName>
    </submittedName>
</protein>
<evidence type="ECO:0000256" key="1">
    <source>
        <dbReference type="SAM" id="Phobius"/>
    </source>
</evidence>
<accession>A0A8S1R8X7</accession>
<dbReference type="EMBL" id="CAJJDN010000149">
    <property type="protein sequence ID" value="CAD8124067.1"/>
    <property type="molecule type" value="Genomic_DNA"/>
</dbReference>
<keyword evidence="1" id="KW-0472">Membrane</keyword>
<evidence type="ECO:0000313" key="2">
    <source>
        <dbReference type="EMBL" id="CAD8124067.1"/>
    </source>
</evidence>
<gene>
    <name evidence="2" type="ORF">PSON_ATCC_30995.1.T1490011</name>
</gene>
<organism evidence="2 3">
    <name type="scientific">Paramecium sonneborni</name>
    <dbReference type="NCBI Taxonomy" id="65129"/>
    <lineage>
        <taxon>Eukaryota</taxon>
        <taxon>Sar</taxon>
        <taxon>Alveolata</taxon>
        <taxon>Ciliophora</taxon>
        <taxon>Intramacronucleata</taxon>
        <taxon>Oligohymenophorea</taxon>
        <taxon>Peniculida</taxon>
        <taxon>Parameciidae</taxon>
        <taxon>Paramecium</taxon>
    </lineage>
</organism>
<reference evidence="2" key="1">
    <citation type="submission" date="2021-01" db="EMBL/GenBank/DDBJ databases">
        <authorList>
            <consortium name="Genoscope - CEA"/>
            <person name="William W."/>
        </authorList>
    </citation>
    <scope>NUCLEOTIDE SEQUENCE</scope>
</reference>
<evidence type="ECO:0000313" key="3">
    <source>
        <dbReference type="Proteomes" id="UP000692954"/>
    </source>
</evidence>
<proteinExistence type="predicted"/>
<keyword evidence="3" id="KW-1185">Reference proteome</keyword>
<keyword evidence="1" id="KW-1133">Transmembrane helix</keyword>
<comment type="caution">
    <text evidence="2">The sequence shown here is derived from an EMBL/GenBank/DDBJ whole genome shotgun (WGS) entry which is preliminary data.</text>
</comment>
<keyword evidence="1" id="KW-0812">Transmembrane</keyword>
<sequence length="365" mass="44830">MKYVLKNFKLTKQIIEQLNQQETNELYEYIQQQGSFIKYYSQQYNNFNNMKTIKFYTCFINTYQIMNQEQQIQIVDFCKDEHISILIKQSIILQNHLRSGQNIKLLCSFYPKIFIKESQNLRNGYQRLESIIDDNIMANQEKFYKAFIVMLKIRNPCFKQNPNFSKNFIYQTVNIDMKDWKEEIYRIADFLPKFFTKNNCLKYLSYKNKRSQQENNKIFKVQVKFISTMDLGIVYGLLLMQIILINYFNQCKIIEKEGKWYVNFLISFKIKFILKSNLKRRQYTYKWFFKLKILRNRLITLFNFLMMDDFSLQQFIKDKSEMTFFNYCNQKFVSRYLSLYIKTIYYKIIKDFFKCFVDEKFDVNY</sequence>
<dbReference type="AlphaFoldDB" id="A0A8S1R8X7"/>
<feature type="transmembrane region" description="Helical" evidence="1">
    <location>
        <begin position="225"/>
        <end position="248"/>
    </location>
</feature>
<name>A0A8S1R8X7_9CILI</name>